<dbReference type="Gene3D" id="3.40.630.30">
    <property type="match status" value="1"/>
</dbReference>
<reference evidence="2" key="1">
    <citation type="submission" date="2023-02" db="EMBL/GenBank/DDBJ databases">
        <title>Kitasatospora phosalacinea NBRC 14627.</title>
        <authorList>
            <person name="Ichikawa N."/>
            <person name="Sato H."/>
            <person name="Tonouchi N."/>
        </authorList>
    </citation>
    <scope>NUCLEOTIDE SEQUENCE</scope>
    <source>
        <strain evidence="2">NBRC 14627</strain>
    </source>
</reference>
<dbReference type="Proteomes" id="UP001165041">
    <property type="component" value="Unassembled WGS sequence"/>
</dbReference>
<dbReference type="EMBL" id="BSSA01000012">
    <property type="protein sequence ID" value="GLW71580.1"/>
    <property type="molecule type" value="Genomic_DNA"/>
</dbReference>
<dbReference type="SUPFAM" id="SSF55729">
    <property type="entry name" value="Acyl-CoA N-acyltransferases (Nat)"/>
    <property type="match status" value="1"/>
</dbReference>
<feature type="region of interest" description="Disordered" evidence="1">
    <location>
        <begin position="212"/>
        <end position="233"/>
    </location>
</feature>
<proteinExistence type="predicted"/>
<evidence type="ECO:0000256" key="1">
    <source>
        <dbReference type="SAM" id="MobiDB-lite"/>
    </source>
</evidence>
<sequence length="233" mass="23655">MTDAPHPLLTHLLAAAEGRFPPADGGVTVLPPLPGGLECSVAFTGHAVIATAQDAGRVTAAGADGFGGSLDPRFLLHLAGPDGWIGVTDATLTARATGGPPRLDTLHHLDDHPRVRFARCLRTRVTVHGDERGLVTLAEGLAGRHELSIELDPAHPDGHGHGHGRALLRDALTLLPAGTPLFAAVAPGNARSLRAFLAAGFTPVGSEVLLRPGRAPAGRGGSQAGSPGAGTPL</sequence>
<accession>A0A9W6Q792</accession>
<dbReference type="RefSeq" id="WP_285737338.1">
    <property type="nucleotide sequence ID" value="NZ_BSSA01000012.1"/>
</dbReference>
<gene>
    <name evidence="2" type="ORF">Kpho02_38790</name>
</gene>
<evidence type="ECO:0000313" key="3">
    <source>
        <dbReference type="Proteomes" id="UP001165041"/>
    </source>
</evidence>
<dbReference type="InterPro" id="IPR016181">
    <property type="entry name" value="Acyl_CoA_acyltransferase"/>
</dbReference>
<protein>
    <submittedName>
        <fullName evidence="2">N-acetyltransferase</fullName>
    </submittedName>
</protein>
<evidence type="ECO:0000313" key="2">
    <source>
        <dbReference type="EMBL" id="GLW71580.1"/>
    </source>
</evidence>
<organism evidence="2 3">
    <name type="scientific">Kitasatospora phosalacinea</name>
    <dbReference type="NCBI Taxonomy" id="2065"/>
    <lineage>
        <taxon>Bacteria</taxon>
        <taxon>Bacillati</taxon>
        <taxon>Actinomycetota</taxon>
        <taxon>Actinomycetes</taxon>
        <taxon>Kitasatosporales</taxon>
        <taxon>Streptomycetaceae</taxon>
        <taxon>Kitasatospora</taxon>
    </lineage>
</organism>
<name>A0A9W6Q792_9ACTN</name>
<comment type="caution">
    <text evidence="2">The sequence shown here is derived from an EMBL/GenBank/DDBJ whole genome shotgun (WGS) entry which is preliminary data.</text>
</comment>
<dbReference type="AlphaFoldDB" id="A0A9W6Q792"/>
<feature type="compositionally biased region" description="Low complexity" evidence="1">
    <location>
        <begin position="224"/>
        <end position="233"/>
    </location>
</feature>